<dbReference type="RefSeq" id="WP_089255251.1">
    <property type="nucleotide sequence ID" value="NZ_FZPH01000024.1"/>
</dbReference>
<evidence type="ECO:0000313" key="3">
    <source>
        <dbReference type="Proteomes" id="UP000198362"/>
    </source>
</evidence>
<dbReference type="OrthoDB" id="3261230at2"/>
<dbReference type="Proteomes" id="UP000198362">
    <property type="component" value="Unassembled WGS sequence"/>
</dbReference>
<keyword evidence="3" id="KW-1185">Reference proteome</keyword>
<evidence type="ECO:0000313" key="2">
    <source>
        <dbReference type="EMBL" id="SNT65561.1"/>
    </source>
</evidence>
<feature type="transmembrane region" description="Helical" evidence="1">
    <location>
        <begin position="20"/>
        <end position="40"/>
    </location>
</feature>
<protein>
    <submittedName>
        <fullName evidence="2">Uncharacterized protein</fullName>
    </submittedName>
</protein>
<accession>A0A239PEW5</accession>
<dbReference type="AlphaFoldDB" id="A0A239PEW5"/>
<sequence length="147" mass="15581">MYLQTEAPESSPRRARRAALIIGGAAIVALALIGLVAVVVSSGEEPENVNTLQSAQSVCDASSNGTKLQDDGSTLLVDMRGSKDKVGVDLVTLECILEQLNVPEAVKQDMFSTRPSDGRQEGTWFGTSASWTYDPAKGLDLTVTRAP</sequence>
<proteinExistence type="predicted"/>
<gene>
    <name evidence="2" type="ORF">SAMN05421812_12410</name>
</gene>
<organism evidence="2 3">
    <name type="scientific">Asanoa hainanensis</name>
    <dbReference type="NCBI Taxonomy" id="560556"/>
    <lineage>
        <taxon>Bacteria</taxon>
        <taxon>Bacillati</taxon>
        <taxon>Actinomycetota</taxon>
        <taxon>Actinomycetes</taxon>
        <taxon>Micromonosporales</taxon>
        <taxon>Micromonosporaceae</taxon>
        <taxon>Asanoa</taxon>
    </lineage>
</organism>
<keyword evidence="1" id="KW-0812">Transmembrane</keyword>
<dbReference type="EMBL" id="FZPH01000024">
    <property type="protein sequence ID" value="SNT65561.1"/>
    <property type="molecule type" value="Genomic_DNA"/>
</dbReference>
<keyword evidence="1" id="KW-1133">Transmembrane helix</keyword>
<name>A0A239PEW5_9ACTN</name>
<reference evidence="2 3" key="1">
    <citation type="submission" date="2017-06" db="EMBL/GenBank/DDBJ databases">
        <authorList>
            <person name="Kim H.J."/>
            <person name="Triplett B.A."/>
        </authorList>
    </citation>
    <scope>NUCLEOTIDE SEQUENCE [LARGE SCALE GENOMIC DNA]</scope>
    <source>
        <strain evidence="2 3">CGMCC 4.5593</strain>
    </source>
</reference>
<evidence type="ECO:0000256" key="1">
    <source>
        <dbReference type="SAM" id="Phobius"/>
    </source>
</evidence>
<keyword evidence="1" id="KW-0472">Membrane</keyword>